<keyword evidence="2" id="KW-1185">Reference proteome</keyword>
<evidence type="ECO:0000313" key="2">
    <source>
        <dbReference type="Proteomes" id="UP000284605"/>
    </source>
</evidence>
<dbReference type="AlphaFoldDB" id="A0A418WGV6"/>
<comment type="caution">
    <text evidence="1">The sequence shown here is derived from an EMBL/GenBank/DDBJ whole genome shotgun (WGS) entry which is preliminary data.</text>
</comment>
<dbReference type="SUPFAM" id="SSF51905">
    <property type="entry name" value="FAD/NAD(P)-binding domain"/>
    <property type="match status" value="2"/>
</dbReference>
<accession>A0A418WGV6</accession>
<dbReference type="InterPro" id="IPR036188">
    <property type="entry name" value="FAD/NAD-bd_sf"/>
</dbReference>
<reference evidence="1 2" key="1">
    <citation type="submission" date="2018-09" db="EMBL/GenBank/DDBJ databases">
        <authorList>
            <person name="Zhu H."/>
        </authorList>
    </citation>
    <scope>NUCLEOTIDE SEQUENCE [LARGE SCALE GENOMIC DNA]</scope>
    <source>
        <strain evidence="1 2">K1W22B-8</strain>
    </source>
</reference>
<dbReference type="InterPro" id="IPR051209">
    <property type="entry name" value="FAD-bind_Monooxygenase_sf"/>
</dbReference>
<dbReference type="Gene3D" id="3.50.50.60">
    <property type="entry name" value="FAD/NAD(P)-binding domain"/>
    <property type="match status" value="2"/>
</dbReference>
<proteinExistence type="predicted"/>
<protein>
    <submittedName>
        <fullName evidence="1">NAD(P)/FAD-dependent oxidoreductase</fullName>
    </submittedName>
</protein>
<dbReference type="RefSeq" id="WP_119780655.1">
    <property type="nucleotide sequence ID" value="NZ_QYUK01000011.1"/>
</dbReference>
<dbReference type="Proteomes" id="UP000284605">
    <property type="component" value="Unassembled WGS sequence"/>
</dbReference>
<dbReference type="EMBL" id="QYUK01000011">
    <property type="protein sequence ID" value="RJF89210.1"/>
    <property type="molecule type" value="Genomic_DNA"/>
</dbReference>
<dbReference type="PRINTS" id="PR00411">
    <property type="entry name" value="PNDRDTASEI"/>
</dbReference>
<dbReference type="PANTHER" id="PTHR42877">
    <property type="entry name" value="L-ORNITHINE N(5)-MONOOXYGENASE-RELATED"/>
    <property type="match status" value="1"/>
</dbReference>
<dbReference type="PANTHER" id="PTHR42877:SF4">
    <property type="entry name" value="FAD_NAD(P)-BINDING DOMAIN-CONTAINING PROTEIN-RELATED"/>
    <property type="match status" value="1"/>
</dbReference>
<sequence length="528" mass="59424">MQIKSPTFTKPDYEVAIIGAGFAGIGAGIRMRQNKIDSFVILEKAADVGGTWRDNTYPGIAVDIPSFTYSFSFEPNPDWSRVFAPGAELKKYANDCTEKHELRQHMKFNAAVADAVFDAQNDLWRIRLESGEAISARFIINATGGLSLPKLPQITGIDTFRGKVIHTARWDHNYELRGKRVAIIGTGATSVQLVPAIAPLVDQLDVYQRTPIWVLPKPDREIPGWMRWAFKRLPLLQRSFRLGTTIYSEVVMVLALIYFERFPGIAGSAQKAALRHLERQVSDPEIRRKLTPSYGFGCKRPSFSNTYWASFNRENIELVTDAIGEITPRGIVTKDGRGRDVDVLICATGFKVFEKGNLPTYTIHGLGGLELGAFWEEQRYQAYEGATVPNFPNLFLVPGPYATSGSSWFSMIETQTAHALRCITQARRRNATYVEVRQEAHDRHFQMTLERQKHTVFFNNNCSSANSYYFDRHGDAPFLRPASSIEVWWKSTHFPLQDYVFSNPNNYATSRTGPKSPGDLKVSSATAD</sequence>
<gene>
    <name evidence="1" type="ORF">D3874_21400</name>
</gene>
<evidence type="ECO:0000313" key="1">
    <source>
        <dbReference type="EMBL" id="RJF89210.1"/>
    </source>
</evidence>
<dbReference type="Pfam" id="PF13738">
    <property type="entry name" value="Pyr_redox_3"/>
    <property type="match status" value="1"/>
</dbReference>
<name>A0A418WGV6_9PROT</name>
<organism evidence="1 2">
    <name type="scientific">Oleomonas cavernae</name>
    <dbReference type="NCBI Taxonomy" id="2320859"/>
    <lineage>
        <taxon>Bacteria</taxon>
        <taxon>Pseudomonadati</taxon>
        <taxon>Pseudomonadota</taxon>
        <taxon>Alphaproteobacteria</taxon>
        <taxon>Acetobacterales</taxon>
        <taxon>Acetobacteraceae</taxon>
        <taxon>Oleomonas</taxon>
    </lineage>
</organism>
<dbReference type="OrthoDB" id="312624at2"/>